<feature type="domain" description="C2H2-type" evidence="9">
    <location>
        <begin position="620"/>
        <end position="648"/>
    </location>
</feature>
<dbReference type="InterPro" id="IPR050888">
    <property type="entry name" value="ZnF_C2H2-type_TF"/>
</dbReference>
<keyword evidence="6" id="KW-0539">Nucleus</keyword>
<feature type="compositionally biased region" description="Polar residues" evidence="8">
    <location>
        <begin position="1153"/>
        <end position="1195"/>
    </location>
</feature>
<feature type="compositionally biased region" description="Polar residues" evidence="8">
    <location>
        <begin position="881"/>
        <end position="895"/>
    </location>
</feature>
<feature type="compositionally biased region" description="Low complexity" evidence="8">
    <location>
        <begin position="1216"/>
        <end position="1232"/>
    </location>
</feature>
<feature type="region of interest" description="Disordered" evidence="8">
    <location>
        <begin position="1528"/>
        <end position="1614"/>
    </location>
</feature>
<comment type="subcellular location">
    <subcellularLocation>
        <location evidence="1">Nucleus</location>
    </subcellularLocation>
</comment>
<feature type="compositionally biased region" description="Polar residues" evidence="8">
    <location>
        <begin position="907"/>
        <end position="947"/>
    </location>
</feature>
<feature type="compositionally biased region" description="Acidic residues" evidence="8">
    <location>
        <begin position="320"/>
        <end position="330"/>
    </location>
</feature>
<evidence type="ECO:0000259" key="9">
    <source>
        <dbReference type="PROSITE" id="PS50157"/>
    </source>
</evidence>
<dbReference type="SMART" id="SM00355">
    <property type="entry name" value="ZnF_C2H2"/>
    <property type="match status" value="5"/>
</dbReference>
<evidence type="ECO:0000256" key="5">
    <source>
        <dbReference type="ARBA" id="ARBA00022833"/>
    </source>
</evidence>
<keyword evidence="5" id="KW-0862">Zinc</keyword>
<feature type="compositionally biased region" description="Basic and acidic residues" evidence="8">
    <location>
        <begin position="1080"/>
        <end position="1090"/>
    </location>
</feature>
<feature type="region of interest" description="Disordered" evidence="8">
    <location>
        <begin position="1"/>
        <end position="42"/>
    </location>
</feature>
<feature type="compositionally biased region" description="Low complexity" evidence="8">
    <location>
        <begin position="232"/>
        <end position="249"/>
    </location>
</feature>
<feature type="compositionally biased region" description="Polar residues" evidence="8">
    <location>
        <begin position="336"/>
        <end position="346"/>
    </location>
</feature>
<evidence type="ECO:0000313" key="10">
    <source>
        <dbReference type="Proteomes" id="UP000694843"/>
    </source>
</evidence>
<feature type="domain" description="C2H2-type" evidence="9">
    <location>
        <begin position="1613"/>
        <end position="1640"/>
    </location>
</feature>
<keyword evidence="3" id="KW-0677">Repeat</keyword>
<dbReference type="GO" id="GO:0005634">
    <property type="term" value="C:nucleus"/>
    <property type="evidence" value="ECO:0007669"/>
    <property type="project" value="UniProtKB-SubCell"/>
</dbReference>
<evidence type="ECO:0000256" key="4">
    <source>
        <dbReference type="ARBA" id="ARBA00022771"/>
    </source>
</evidence>
<feature type="compositionally biased region" description="Pro residues" evidence="8">
    <location>
        <begin position="1334"/>
        <end position="1343"/>
    </location>
</feature>
<feature type="compositionally biased region" description="Low complexity" evidence="8">
    <location>
        <begin position="1248"/>
        <end position="1262"/>
    </location>
</feature>
<keyword evidence="2" id="KW-0479">Metal-binding</keyword>
<feature type="region of interest" description="Disordered" evidence="8">
    <location>
        <begin position="800"/>
        <end position="1262"/>
    </location>
</feature>
<evidence type="ECO:0000256" key="7">
    <source>
        <dbReference type="PROSITE-ProRule" id="PRU00042"/>
    </source>
</evidence>
<evidence type="ECO:0000256" key="6">
    <source>
        <dbReference type="ARBA" id="ARBA00023242"/>
    </source>
</evidence>
<dbReference type="PROSITE" id="PS50157">
    <property type="entry name" value="ZINC_FINGER_C2H2_2"/>
    <property type="match status" value="2"/>
</dbReference>
<gene>
    <name evidence="11" type="primary">LOC108667873</name>
</gene>
<feature type="region of interest" description="Disordered" evidence="8">
    <location>
        <begin position="1496"/>
        <end position="1515"/>
    </location>
</feature>
<evidence type="ECO:0000256" key="3">
    <source>
        <dbReference type="ARBA" id="ARBA00022737"/>
    </source>
</evidence>
<feature type="compositionally biased region" description="Basic and acidic residues" evidence="8">
    <location>
        <begin position="90"/>
        <end position="100"/>
    </location>
</feature>
<feature type="compositionally biased region" description="Polar residues" evidence="8">
    <location>
        <begin position="1012"/>
        <end position="1029"/>
    </location>
</feature>
<dbReference type="Gene3D" id="3.30.160.60">
    <property type="entry name" value="Classic Zinc Finger"/>
    <property type="match status" value="1"/>
</dbReference>
<reference evidence="11" key="1">
    <citation type="submission" date="2025-08" db="UniProtKB">
        <authorList>
            <consortium name="RefSeq"/>
        </authorList>
    </citation>
    <scope>IDENTIFICATION</scope>
    <source>
        <tissue evidence="11">Whole organism</tissue>
    </source>
</reference>
<feature type="compositionally biased region" description="Polar residues" evidence="8">
    <location>
        <begin position="1107"/>
        <end position="1144"/>
    </location>
</feature>
<evidence type="ECO:0000256" key="2">
    <source>
        <dbReference type="ARBA" id="ARBA00022723"/>
    </source>
</evidence>
<feature type="compositionally biased region" description="Acidic residues" evidence="8">
    <location>
        <begin position="865"/>
        <end position="875"/>
    </location>
</feature>
<feature type="region of interest" description="Disordered" evidence="8">
    <location>
        <begin position="311"/>
        <end position="349"/>
    </location>
</feature>
<keyword evidence="10" id="KW-1185">Reference proteome</keyword>
<feature type="compositionally biased region" description="Basic and acidic residues" evidence="8">
    <location>
        <begin position="1426"/>
        <end position="1441"/>
    </location>
</feature>
<name>A0A8B7NA52_HYAAZ</name>
<dbReference type="RefSeq" id="XP_018010460.1">
    <property type="nucleotide sequence ID" value="XM_018154971.1"/>
</dbReference>
<evidence type="ECO:0000313" key="11">
    <source>
        <dbReference type="RefSeq" id="XP_018010460.1"/>
    </source>
</evidence>
<dbReference type="Proteomes" id="UP000694843">
    <property type="component" value="Unplaced"/>
</dbReference>
<feature type="compositionally biased region" description="Polar residues" evidence="8">
    <location>
        <begin position="1415"/>
        <end position="1424"/>
    </location>
</feature>
<feature type="compositionally biased region" description="Basic and acidic residues" evidence="8">
    <location>
        <begin position="1535"/>
        <end position="1546"/>
    </location>
</feature>
<feature type="compositionally biased region" description="Polar residues" evidence="8">
    <location>
        <begin position="8"/>
        <end position="24"/>
    </location>
</feature>
<dbReference type="OrthoDB" id="6377235at2759"/>
<organism evidence="10 11">
    <name type="scientific">Hyalella azteca</name>
    <name type="common">Amphipod</name>
    <dbReference type="NCBI Taxonomy" id="294128"/>
    <lineage>
        <taxon>Eukaryota</taxon>
        <taxon>Metazoa</taxon>
        <taxon>Ecdysozoa</taxon>
        <taxon>Arthropoda</taxon>
        <taxon>Crustacea</taxon>
        <taxon>Multicrustacea</taxon>
        <taxon>Malacostraca</taxon>
        <taxon>Eumalacostraca</taxon>
        <taxon>Peracarida</taxon>
        <taxon>Amphipoda</taxon>
        <taxon>Senticaudata</taxon>
        <taxon>Talitrida</taxon>
        <taxon>Talitroidea</taxon>
        <taxon>Hyalellidae</taxon>
        <taxon>Hyalella</taxon>
    </lineage>
</organism>
<feature type="compositionally biased region" description="Low complexity" evidence="8">
    <location>
        <begin position="981"/>
        <end position="997"/>
    </location>
</feature>
<dbReference type="PROSITE" id="PS00028">
    <property type="entry name" value="ZINC_FINGER_C2H2_1"/>
    <property type="match status" value="4"/>
</dbReference>
<keyword evidence="4 7" id="KW-0863">Zinc-finger</keyword>
<dbReference type="InterPro" id="IPR013087">
    <property type="entry name" value="Znf_C2H2_type"/>
</dbReference>
<feature type="compositionally biased region" description="Polar residues" evidence="8">
    <location>
        <begin position="816"/>
        <end position="830"/>
    </location>
</feature>
<dbReference type="PANTHER" id="PTHR24406">
    <property type="entry name" value="TRANSCRIPTIONAL REPRESSOR CTCFL-RELATED"/>
    <property type="match status" value="1"/>
</dbReference>
<feature type="region of interest" description="Disordered" evidence="8">
    <location>
        <begin position="1454"/>
        <end position="1486"/>
    </location>
</feature>
<dbReference type="SUPFAM" id="SSF57667">
    <property type="entry name" value="beta-beta-alpha zinc fingers"/>
    <property type="match status" value="1"/>
</dbReference>
<accession>A0A8B7NA52</accession>
<feature type="compositionally biased region" description="Low complexity" evidence="8">
    <location>
        <begin position="1356"/>
        <end position="1368"/>
    </location>
</feature>
<feature type="compositionally biased region" description="Low complexity" evidence="8">
    <location>
        <begin position="1067"/>
        <end position="1078"/>
    </location>
</feature>
<protein>
    <submittedName>
        <fullName evidence="11">Uncharacterized protein LOC108667873 isoform X1</fullName>
    </submittedName>
</protein>
<feature type="compositionally biased region" description="Acidic residues" evidence="8">
    <location>
        <begin position="79"/>
        <end position="89"/>
    </location>
</feature>
<dbReference type="Pfam" id="PF00096">
    <property type="entry name" value="zf-C2H2"/>
    <property type="match status" value="1"/>
</dbReference>
<feature type="region of interest" description="Disordered" evidence="8">
    <location>
        <begin position="232"/>
        <end position="260"/>
    </location>
</feature>
<feature type="region of interest" description="Disordered" evidence="8">
    <location>
        <begin position="1334"/>
        <end position="1442"/>
    </location>
</feature>
<feature type="region of interest" description="Disordered" evidence="8">
    <location>
        <begin position="146"/>
        <end position="168"/>
    </location>
</feature>
<evidence type="ECO:0000256" key="8">
    <source>
        <dbReference type="SAM" id="MobiDB-lite"/>
    </source>
</evidence>
<dbReference type="KEGG" id="hazt:108667873"/>
<dbReference type="GeneID" id="108667873"/>
<feature type="region of interest" description="Disordered" evidence="8">
    <location>
        <begin position="77"/>
        <end position="114"/>
    </location>
</feature>
<dbReference type="InterPro" id="IPR036236">
    <property type="entry name" value="Znf_C2H2_sf"/>
</dbReference>
<proteinExistence type="predicted"/>
<feature type="compositionally biased region" description="Polar residues" evidence="8">
    <location>
        <begin position="1576"/>
        <end position="1585"/>
    </location>
</feature>
<evidence type="ECO:0000256" key="1">
    <source>
        <dbReference type="ARBA" id="ARBA00004123"/>
    </source>
</evidence>
<dbReference type="GO" id="GO:0008270">
    <property type="term" value="F:zinc ion binding"/>
    <property type="evidence" value="ECO:0007669"/>
    <property type="project" value="UniProtKB-KW"/>
</dbReference>
<feature type="compositionally biased region" description="Acidic residues" evidence="8">
    <location>
        <begin position="154"/>
        <end position="163"/>
    </location>
</feature>
<sequence length="1754" mass="186362">MNRAPDNVDSTKLPSSNESEAQPRTPSPDGVGASSLDRASNSQTSKTLKFLLTVPQNAIAGGSVSYTPVSRQLNSYYSESEEDYDDEENSDFRLHNERPKPSVPPSPSNISSKSSLLSGVSVLPATTTVSSLRAFSGITIRSVADNGNQKEEQFSESDSDSDEGSYSSLGNLVGAGARSSIAISSNASGAVKSVTAKSANNEKSSQKKSSLKKVLRLDGLSATQTLPKGISISSVSQDTSSPSSAASLENSEDEQQSFTGFTSGLPAHLLKSISVSGASVTSLIAKPTESNTEREDSVDFAQQWLKKRQQQLQVKRARESEDELDDEEYYERDNSKQGNSSPNLQQEKQEELIRRIKQQNLAAKEESKVSTNDLLLKYSGITLSNAGSSIAGTESSSIIKPESSSIKSSSNSVSISGGTAGISLPAGLGCSISFKSVTDSKSKDFESEEESDLDELDNNSSYLPELKQTTANANTRIEAFKDLNSSVTFSNSSVGSASISSDSISRFRASDLIAEQSRIIPSVSSLIGSSSISIEPSTSFSKESTFTITDTDSVSNSVQSSRRCLECNAVFENGAKLRLHILSSHSARPASSDVASSVAESSTGDKDNVRPCVTKPAHFIKCSVCHLPFTNTYYLQKHRIEVHSLPKPSNNGESDEAVPRVKPRPFKLVWRCRRCSIKRFSTFRLFESHHLAHIKAVNAGIRLEKLSPAEVQKFTGVGPKVKKQLTGRKKGRKPNVKRAKGYDSDADFTVAGAKLKLTITQPREGSNRRNKRSSFFTSAMSHLLADSDGEGFEGEFEEDLPDLHTLPTGRALPSAANKSLDSLSGPTSGQEFMRIEASEGTEQYNKTREESPGGTHTGEAGTPDEGFDDNPDDPESIGSVPETSMGHSDSSNFGDETSAGAGAADARQQSPVYDDSGNLQSEHITDKSSGNGEFDNAFNNPANLNFDNESEGERPPSTYQPQFESFTGDWFQEYESGPRIAAAMAGTGAEGESSENSKWAEGNHVNEPEASQEITESGELQESEGTQQRPTDRNGLFSQAVLGNENSAAGGNGRGVSGGSFEQLCLNDSFNQDQQSQNERTTEVIQESHAEGGQQDLLSELEYLNRGGQSTNDSGLSGDNSRDSQSSHVNTSRPGSNSSCQSGGHPTPPPDTSFRSLASSPLQAPNSPSIGSSVLSGGTTSPMQGVSLAQTSSSHLAGASQMVGSPHIAGSPHMTGSPHMGGSPSLGGSPRSMTGSPHLAGSPQLAGSPLSQTQSLQNQLQTPPEARLTIANNLMASSGLNGNIPNLATSTSLLTNTFNQWPSVATTSSYSGSFLSSNGFDGAMRAPMPPGVSVPYRPSPPPRVRGRPPLIGHGGRPPTMRGPGRPLGSSILPPPLMPAPGGRGSMMPSLTRLPGYNSQPRGGSHMSGQKRHLPGQQTGLSPSKSQRRDDINVPSRQKDNECQIIAVANRGDGLPVISNVQGGREERRQSQPTGNGGGGVGSGESTIHLSDSITLSVRSSSANKEPARGERSGDAGTVANLLASRGITVTPAAGDKNDGGRDERRIPTASDLNLSSAISVHPPTSRDRDGFAVPQAPSTRNISSNREIERPPRPPTVDLTRDVNPTGAQPNRVKCSQCDRSFSNQALLADHAKVHQQASSARMPYKCHLCTAGFSTQKGQQHHYQQFHQLHLSTNDVAIPVVDLRNPVNVQRMAALGVRSFLPLTNLQNRGGGGIVGIPLLTLENLRNGQMTLQQWGVNDVLTLGPPKTLNMPR</sequence>